<keyword evidence="3" id="KW-1185">Reference proteome</keyword>
<dbReference type="AlphaFoldDB" id="A0A918WPD1"/>
<evidence type="ECO:0000313" key="3">
    <source>
        <dbReference type="Proteomes" id="UP000644507"/>
    </source>
</evidence>
<proteinExistence type="predicted"/>
<dbReference type="PANTHER" id="PTHR30363:SF44">
    <property type="entry name" value="AGA OPERON TRANSCRIPTIONAL REPRESSOR-RELATED"/>
    <property type="match status" value="1"/>
</dbReference>
<dbReference type="EMBL" id="BMXI01000019">
    <property type="protein sequence ID" value="GHC65237.1"/>
    <property type="molecule type" value="Genomic_DNA"/>
</dbReference>
<accession>A0A918WPD1</accession>
<dbReference type="InterPro" id="IPR014036">
    <property type="entry name" value="DeoR-like_C"/>
</dbReference>
<dbReference type="RefSeq" id="WP_189573361.1">
    <property type="nucleotide sequence ID" value="NZ_BMXI01000019.1"/>
</dbReference>
<comment type="caution">
    <text evidence="2">The sequence shown here is derived from an EMBL/GenBank/DDBJ whole genome shotgun (WGS) entry which is preliminary data.</text>
</comment>
<sequence>MSKPKDRRAYILREIDQKGFVKHGDLRQKFGESLGVNSIQADVEHLVDYGLNIVSENGMIFRENAHVPQTLRVRKNKKQEEKAQIARVVASMLLGPEQSSLNEGANTKRFYSREELMHEEIGACSVEKELSKLWDKNVRVLGTDSGTTNEAVCRLVSRAKIPCSTLSRLRFFTNCMTHFEVLGGLRYPFEVFVVGGQIRNLSDSVTGELAIKCMNAWDLKLDVAVVAATNLILGSTAAYTCYGVEEAMVKSHFLACADFKIVTADSSKITRDFSLGASPFANLDSVDCLVTDAGIHKEERAGLKEELLSAGVNIISGIEDSGSI</sequence>
<evidence type="ECO:0000313" key="2">
    <source>
        <dbReference type="EMBL" id="GHC65237.1"/>
    </source>
</evidence>
<dbReference type="SMART" id="SM01134">
    <property type="entry name" value="DeoRC"/>
    <property type="match status" value="1"/>
</dbReference>
<feature type="domain" description="DeoR-like transcriptional repressor C-terminal sensor" evidence="1">
    <location>
        <begin position="142"/>
        <end position="292"/>
    </location>
</feature>
<protein>
    <recommendedName>
        <fullName evidence="1">DeoR-like transcriptional repressor C-terminal sensor domain-containing protein</fullName>
    </recommendedName>
</protein>
<organism evidence="2 3">
    <name type="scientific">Roseibacillus persicicus</name>
    <dbReference type="NCBI Taxonomy" id="454148"/>
    <lineage>
        <taxon>Bacteria</taxon>
        <taxon>Pseudomonadati</taxon>
        <taxon>Verrucomicrobiota</taxon>
        <taxon>Verrucomicrobiia</taxon>
        <taxon>Verrucomicrobiales</taxon>
        <taxon>Verrucomicrobiaceae</taxon>
        <taxon>Roseibacillus</taxon>
    </lineage>
</organism>
<evidence type="ECO:0000259" key="1">
    <source>
        <dbReference type="Pfam" id="PF00455"/>
    </source>
</evidence>
<dbReference type="InterPro" id="IPR050313">
    <property type="entry name" value="Carb_Metab_HTH_regulators"/>
</dbReference>
<dbReference type="Pfam" id="PF00455">
    <property type="entry name" value="DeoRC"/>
    <property type="match status" value="1"/>
</dbReference>
<name>A0A918WPD1_9BACT</name>
<gene>
    <name evidence="2" type="ORF">GCM10007100_36210</name>
</gene>
<dbReference type="SUPFAM" id="SSF100950">
    <property type="entry name" value="NagB/RpiA/CoA transferase-like"/>
    <property type="match status" value="1"/>
</dbReference>
<dbReference type="Proteomes" id="UP000644507">
    <property type="component" value="Unassembled WGS sequence"/>
</dbReference>
<reference evidence="2" key="1">
    <citation type="journal article" date="2014" name="Int. J. Syst. Evol. Microbiol.">
        <title>Complete genome sequence of Corynebacterium casei LMG S-19264T (=DSM 44701T), isolated from a smear-ripened cheese.</title>
        <authorList>
            <consortium name="US DOE Joint Genome Institute (JGI-PGF)"/>
            <person name="Walter F."/>
            <person name="Albersmeier A."/>
            <person name="Kalinowski J."/>
            <person name="Ruckert C."/>
        </authorList>
    </citation>
    <scope>NUCLEOTIDE SEQUENCE</scope>
    <source>
        <strain evidence="2">KCTC 12988</strain>
    </source>
</reference>
<dbReference type="InterPro" id="IPR037171">
    <property type="entry name" value="NagB/RpiA_transferase-like"/>
</dbReference>
<reference evidence="2" key="2">
    <citation type="submission" date="2020-09" db="EMBL/GenBank/DDBJ databases">
        <authorList>
            <person name="Sun Q."/>
            <person name="Kim S."/>
        </authorList>
    </citation>
    <scope>NUCLEOTIDE SEQUENCE</scope>
    <source>
        <strain evidence="2">KCTC 12988</strain>
    </source>
</reference>
<dbReference type="PANTHER" id="PTHR30363">
    <property type="entry name" value="HTH-TYPE TRANSCRIPTIONAL REGULATOR SRLR-RELATED"/>
    <property type="match status" value="1"/>
</dbReference>